<protein>
    <submittedName>
        <fullName evidence="10">LANO_0G00870g1_1</fullName>
    </submittedName>
</protein>
<dbReference type="Gene3D" id="3.40.50.620">
    <property type="entry name" value="HUPs"/>
    <property type="match status" value="1"/>
</dbReference>
<keyword evidence="4" id="KW-0548">Nucleotidyltransferase</keyword>
<name>A0A1G4KEK4_9SACH</name>
<keyword evidence="5" id="KW-0547">Nucleotide-binding</keyword>
<sequence length="263" mass="29871">MVQTPSTGTCLRVLNRFCKTNSNYELFYGSRILDSTQRVLVLDSSFNPPHCGHLNLVQRAVKHFGNCSLHVILLLSTNNADKLAQPASFDKRMDMMCIMADILEEDSIRASVGITKFGKFIDKSDAMHKELDPKIIITYLLGFDTVVRIFDSKYYKPLSTAEALKNFMEGTDFFCLTRKDEIDCTQQLNYVRGIASGDFEPDIPKSWHSKVVIEENDSHTSEISSSKLRKAIRNPKQDVSSFIPSEIYKYITEGHDNESIFDS</sequence>
<evidence type="ECO:0000256" key="5">
    <source>
        <dbReference type="ARBA" id="ARBA00022741"/>
    </source>
</evidence>
<keyword evidence="11" id="KW-1185">Reference proteome</keyword>
<evidence type="ECO:0000313" key="11">
    <source>
        <dbReference type="Proteomes" id="UP000189911"/>
    </source>
</evidence>
<gene>
    <name evidence="10" type="ORF">LANO_0G00870G</name>
</gene>
<dbReference type="InterPro" id="IPR004821">
    <property type="entry name" value="Cyt_trans-like"/>
</dbReference>
<dbReference type="PANTHER" id="PTHR31285">
    <property type="entry name" value="NICOTINAMIDE MONONUCLEOTIDE ADENYLYLTRANSFERASE"/>
    <property type="match status" value="1"/>
</dbReference>
<organism evidence="10 11">
    <name type="scientific">Lachancea nothofagi CBS 11611</name>
    <dbReference type="NCBI Taxonomy" id="1266666"/>
    <lineage>
        <taxon>Eukaryota</taxon>
        <taxon>Fungi</taxon>
        <taxon>Dikarya</taxon>
        <taxon>Ascomycota</taxon>
        <taxon>Saccharomycotina</taxon>
        <taxon>Saccharomycetes</taxon>
        <taxon>Saccharomycetales</taxon>
        <taxon>Saccharomycetaceae</taxon>
        <taxon>Lachancea</taxon>
    </lineage>
</organism>
<evidence type="ECO:0000313" key="10">
    <source>
        <dbReference type="EMBL" id="SCV02890.1"/>
    </source>
</evidence>
<dbReference type="GO" id="GO:0009435">
    <property type="term" value="P:NAD+ biosynthetic process"/>
    <property type="evidence" value="ECO:0007669"/>
    <property type="project" value="UniProtKB-UniPathway"/>
</dbReference>
<evidence type="ECO:0000256" key="1">
    <source>
        <dbReference type="ARBA" id="ARBA00004790"/>
    </source>
</evidence>
<dbReference type="CDD" id="cd02165">
    <property type="entry name" value="NMNAT"/>
    <property type="match status" value="1"/>
</dbReference>
<dbReference type="OrthoDB" id="5591297at2759"/>
<dbReference type="AlphaFoldDB" id="A0A1G4KEK4"/>
<dbReference type="EMBL" id="LT598453">
    <property type="protein sequence ID" value="SCV02890.1"/>
    <property type="molecule type" value="Genomic_DNA"/>
</dbReference>
<dbReference type="GO" id="GO:0005737">
    <property type="term" value="C:cytoplasm"/>
    <property type="evidence" value="ECO:0007669"/>
    <property type="project" value="TreeGrafter"/>
</dbReference>
<keyword evidence="2" id="KW-0662">Pyridine nucleotide biosynthesis</keyword>
<keyword evidence="3" id="KW-0808">Transferase</keyword>
<comment type="pathway">
    <text evidence="1">Cofactor biosynthesis; NAD(+) biosynthesis.</text>
</comment>
<feature type="domain" description="Cytidyltransferase-like" evidence="9">
    <location>
        <begin position="43"/>
        <end position="230"/>
    </location>
</feature>
<dbReference type="GO" id="GO:0005524">
    <property type="term" value="F:ATP binding"/>
    <property type="evidence" value="ECO:0007669"/>
    <property type="project" value="UniProtKB-KW"/>
</dbReference>
<dbReference type="GO" id="GO:0016887">
    <property type="term" value="F:ATP hydrolysis activity"/>
    <property type="evidence" value="ECO:0007669"/>
    <property type="project" value="TreeGrafter"/>
</dbReference>
<comment type="catalytic activity">
    <reaction evidence="8">
        <text>beta-nicotinamide D-ribonucleotide + ATP + H(+) = diphosphate + NAD(+)</text>
        <dbReference type="Rhea" id="RHEA:21360"/>
        <dbReference type="ChEBI" id="CHEBI:14649"/>
        <dbReference type="ChEBI" id="CHEBI:15378"/>
        <dbReference type="ChEBI" id="CHEBI:30616"/>
        <dbReference type="ChEBI" id="CHEBI:33019"/>
        <dbReference type="ChEBI" id="CHEBI:57540"/>
        <dbReference type="EC" id="2.7.7.1"/>
    </reaction>
</comment>
<proteinExistence type="predicted"/>
<evidence type="ECO:0000259" key="9">
    <source>
        <dbReference type="Pfam" id="PF01467"/>
    </source>
</evidence>
<dbReference type="GO" id="GO:0005634">
    <property type="term" value="C:nucleus"/>
    <property type="evidence" value="ECO:0007669"/>
    <property type="project" value="TreeGrafter"/>
</dbReference>
<evidence type="ECO:0000256" key="6">
    <source>
        <dbReference type="ARBA" id="ARBA00022840"/>
    </source>
</evidence>
<reference evidence="11" key="1">
    <citation type="submission" date="2016-03" db="EMBL/GenBank/DDBJ databases">
        <authorList>
            <person name="Devillers Hugo."/>
        </authorList>
    </citation>
    <scope>NUCLEOTIDE SEQUENCE [LARGE SCALE GENOMIC DNA]</scope>
</reference>
<evidence type="ECO:0000256" key="8">
    <source>
        <dbReference type="ARBA" id="ARBA00049001"/>
    </source>
</evidence>
<keyword evidence="6" id="KW-0067">ATP-binding</keyword>
<accession>A0A1G4KEK4</accession>
<dbReference type="InterPro" id="IPR005248">
    <property type="entry name" value="NadD/NMNAT"/>
</dbReference>
<evidence type="ECO:0000256" key="4">
    <source>
        <dbReference type="ARBA" id="ARBA00022695"/>
    </source>
</evidence>
<evidence type="ECO:0000256" key="7">
    <source>
        <dbReference type="ARBA" id="ARBA00023027"/>
    </source>
</evidence>
<keyword evidence="7" id="KW-0520">NAD</keyword>
<dbReference type="NCBIfam" id="TIGR00125">
    <property type="entry name" value="cyt_tran_rel"/>
    <property type="match status" value="1"/>
</dbReference>
<dbReference type="PANTHER" id="PTHR31285:SF0">
    <property type="entry name" value="NICOTINAMIDE MONONUCLEOTIDE ADENYLYLTRANSFERASE"/>
    <property type="match status" value="1"/>
</dbReference>
<dbReference type="Pfam" id="PF01467">
    <property type="entry name" value="CTP_transf_like"/>
    <property type="match status" value="1"/>
</dbReference>
<dbReference type="InterPro" id="IPR014729">
    <property type="entry name" value="Rossmann-like_a/b/a_fold"/>
</dbReference>
<dbReference type="GO" id="GO:0000309">
    <property type="term" value="F:nicotinamide-nucleotide adenylyltransferase activity"/>
    <property type="evidence" value="ECO:0007669"/>
    <property type="project" value="UniProtKB-EC"/>
</dbReference>
<dbReference type="Proteomes" id="UP000189911">
    <property type="component" value="Chromosome G"/>
</dbReference>
<dbReference type="UniPathway" id="UPA00253">
    <property type="reaction ID" value="UER00600"/>
</dbReference>
<dbReference type="SUPFAM" id="SSF52374">
    <property type="entry name" value="Nucleotidylyl transferase"/>
    <property type="match status" value="1"/>
</dbReference>
<evidence type="ECO:0000256" key="2">
    <source>
        <dbReference type="ARBA" id="ARBA00022642"/>
    </source>
</evidence>
<evidence type="ECO:0000256" key="3">
    <source>
        <dbReference type="ARBA" id="ARBA00022679"/>
    </source>
</evidence>